<dbReference type="EMBL" id="KX372527">
    <property type="protein sequence ID" value="ANR94917.1"/>
    <property type="molecule type" value="mRNA"/>
</dbReference>
<evidence type="ECO:0000256" key="4">
    <source>
        <dbReference type="ARBA" id="ARBA00022679"/>
    </source>
</evidence>
<dbReference type="SUPFAM" id="SSF53448">
    <property type="entry name" value="Nucleotide-diphospho-sugar transferases"/>
    <property type="match status" value="1"/>
</dbReference>
<sequence length="516" mass="57981">MRPGGTQCDPWVKSDFLTSGKLTEATHCSKPISVFRILMQCTFCIAATILGFRLSCEADLVSVLRVEEAYGQFSRIYLEEFHVANGILLKGQNTTDAPEGNSSRLYVGRHPILKRPWPHPNQMEMAQAYNMIARVQLEQHRLYEIKSWKPIIAITPTYLRTFQSLHLAGLMCTLSLVRGPVTWIVIEAGGISAETVELLKLARVHKLVHLGASAHLPRSLQDRRILDSHLRVEGLRYVREQNLEGVVVFADVGNVYSMQFFNEIQKISWVGSVPVGILGHAGFEDPALSRHRDSLTESGVRVPSRRVVASPQAMLAFRNGVVQVQGPACDSFGNITGWHAIGSLSLDDELMKTNSAEETNLVWAGFVLNARAVWVSDPDRPKWIQEWIKWACAEEGVYIDWRSLLRDEAKVETLGPCRSDKEVFVWWARIEAHSDSKYPSRWDLDSPPEVVVPAKKTPWPDKVLSPSSQLPPVGKRRDGNRSDGRDGRTRQSQRRPHSVKGKTLGNQRETIATKNT</sequence>
<evidence type="ECO:0000256" key="6">
    <source>
        <dbReference type="ARBA" id="ARBA00022968"/>
    </source>
</evidence>
<dbReference type="FunCoup" id="A0A1B1IJK3">
    <property type="interactions" value="1837"/>
</dbReference>
<keyword evidence="8 13" id="KW-0333">Golgi apparatus</keyword>
<keyword evidence="10" id="KW-0325">Glycoprotein</keyword>
<dbReference type="Pfam" id="PF03360">
    <property type="entry name" value="Glyco_transf_43"/>
    <property type="match status" value="1"/>
</dbReference>
<comment type="function">
    <text evidence="13">Involved in the synthesis of glucuronoxylan hemicellulose in secondary cell walls.</text>
</comment>
<keyword evidence="6 13" id="KW-0735">Signal-anchor</keyword>
<dbReference type="InterPro" id="IPR029044">
    <property type="entry name" value="Nucleotide-diphossugar_trans"/>
</dbReference>
<keyword evidence="18" id="KW-1185">Reference proteome</keyword>
<gene>
    <name evidence="15" type="primary">GT43C</name>
    <name evidence="17" type="synonym">LOC112286342</name>
    <name evidence="16" type="ORF">PHYPA_012768</name>
</gene>
<evidence type="ECO:0000256" key="7">
    <source>
        <dbReference type="ARBA" id="ARBA00022989"/>
    </source>
</evidence>
<reference evidence="16 18" key="1">
    <citation type="journal article" date="2008" name="Science">
        <title>The Physcomitrella genome reveals evolutionary insights into the conquest of land by plants.</title>
        <authorList>
            <person name="Rensing S."/>
            <person name="Lang D."/>
            <person name="Zimmer A."/>
            <person name="Terry A."/>
            <person name="Salamov A."/>
            <person name="Shapiro H."/>
            <person name="Nishiyama T."/>
            <person name="Perroud P.-F."/>
            <person name="Lindquist E."/>
            <person name="Kamisugi Y."/>
            <person name="Tanahashi T."/>
            <person name="Sakakibara K."/>
            <person name="Fujita T."/>
            <person name="Oishi K."/>
            <person name="Shin-I T."/>
            <person name="Kuroki Y."/>
            <person name="Toyoda A."/>
            <person name="Suzuki Y."/>
            <person name="Hashimoto A."/>
            <person name="Yamaguchi K."/>
            <person name="Sugano A."/>
            <person name="Kohara Y."/>
            <person name="Fujiyama A."/>
            <person name="Anterola A."/>
            <person name="Aoki S."/>
            <person name="Ashton N."/>
            <person name="Barbazuk W.B."/>
            <person name="Barker E."/>
            <person name="Bennetzen J."/>
            <person name="Bezanilla M."/>
            <person name="Blankenship R."/>
            <person name="Cho S.H."/>
            <person name="Dutcher S."/>
            <person name="Estelle M."/>
            <person name="Fawcett J.A."/>
            <person name="Gundlach H."/>
            <person name="Hanada K."/>
            <person name="Heyl A."/>
            <person name="Hicks K.A."/>
            <person name="Hugh J."/>
            <person name="Lohr M."/>
            <person name="Mayer K."/>
            <person name="Melkozernov A."/>
            <person name="Murata T."/>
            <person name="Nelson D."/>
            <person name="Pils B."/>
            <person name="Prigge M."/>
            <person name="Reiss B."/>
            <person name="Renner T."/>
            <person name="Rombauts S."/>
            <person name="Rushton P."/>
            <person name="Sanderfoot A."/>
            <person name="Schween G."/>
            <person name="Shiu S.-H."/>
            <person name="Stueber K."/>
            <person name="Theodoulou F.L."/>
            <person name="Tu H."/>
            <person name="Van de Peer Y."/>
            <person name="Verrier P.J."/>
            <person name="Waters E."/>
            <person name="Wood A."/>
            <person name="Yang L."/>
            <person name="Cove D."/>
            <person name="Cuming A."/>
            <person name="Hasebe M."/>
            <person name="Lucas S."/>
            <person name="Mishler D.B."/>
            <person name="Reski R."/>
            <person name="Grigoriev I."/>
            <person name="Quatrano R.S."/>
            <person name="Boore J.L."/>
        </authorList>
    </citation>
    <scope>NUCLEOTIDE SEQUENCE [LARGE SCALE GENOMIC DNA]</scope>
    <source>
        <strain evidence="17 18">cv. Gransden 2004</strain>
    </source>
</reference>
<evidence type="ECO:0000313" key="18">
    <source>
        <dbReference type="Proteomes" id="UP000006727"/>
    </source>
</evidence>
<dbReference type="PANTHER" id="PTHR10896">
    <property type="entry name" value="GALACTOSYLGALACTOSYLXYLOSYLPROTEIN 3-BETA-GLUCURONOSYLTRANSFERASE BETA-1,3-GLUCURONYLTRANSFERASE"/>
    <property type="match status" value="1"/>
</dbReference>
<evidence type="ECO:0000256" key="10">
    <source>
        <dbReference type="ARBA" id="ARBA00023180"/>
    </source>
</evidence>
<evidence type="ECO:0000256" key="8">
    <source>
        <dbReference type="ARBA" id="ARBA00023034"/>
    </source>
</evidence>
<feature type="compositionally biased region" description="Polar residues" evidence="14">
    <location>
        <begin position="504"/>
        <end position="516"/>
    </location>
</feature>
<dbReference type="GO" id="GO:0010417">
    <property type="term" value="P:glucuronoxylan biosynthetic process"/>
    <property type="evidence" value="ECO:0000318"/>
    <property type="project" value="GO_Central"/>
</dbReference>
<proteinExistence type="evidence at transcript level"/>
<keyword evidence="11 13" id="KW-0961">Cell wall biogenesis/degradation</keyword>
<dbReference type="EnsemblPlants" id="Pp3c9_16190V3.1">
    <property type="protein sequence ID" value="Pp3c9_16190V3.1"/>
    <property type="gene ID" value="Pp3c9_16190"/>
</dbReference>
<feature type="compositionally biased region" description="Basic and acidic residues" evidence="14">
    <location>
        <begin position="475"/>
        <end position="489"/>
    </location>
</feature>
<dbReference type="InterPro" id="IPR005027">
    <property type="entry name" value="Glyco_trans_43"/>
</dbReference>
<dbReference type="FunFam" id="3.90.550.10:FF:000096">
    <property type="entry name" value="Glycosyltransferases"/>
    <property type="match status" value="1"/>
</dbReference>
<dbReference type="GO" id="GO:0015018">
    <property type="term" value="F:galactosylgalactosylxylosylprotein 3-beta-glucuronosyltransferase activity"/>
    <property type="evidence" value="ECO:0007669"/>
    <property type="project" value="InterPro"/>
</dbReference>
<reference evidence="17" key="4">
    <citation type="submission" date="2020-12" db="UniProtKB">
        <authorList>
            <consortium name="EnsemblPlants"/>
        </authorList>
    </citation>
    <scope>IDENTIFICATION</scope>
</reference>
<evidence type="ECO:0000256" key="3">
    <source>
        <dbReference type="ARBA" id="ARBA00022676"/>
    </source>
</evidence>
<name>A0A1B1IJK3_PHYPA</name>
<dbReference type="GO" id="GO:0000139">
    <property type="term" value="C:Golgi membrane"/>
    <property type="evidence" value="ECO:0000318"/>
    <property type="project" value="GO_Central"/>
</dbReference>
<evidence type="ECO:0000256" key="14">
    <source>
        <dbReference type="SAM" id="MobiDB-lite"/>
    </source>
</evidence>
<comment type="subcellular location">
    <subcellularLocation>
        <location evidence="1 13">Golgi apparatus membrane</location>
        <topology evidence="1 13">Single-pass type II membrane protein</topology>
    </subcellularLocation>
</comment>
<dbReference type="GO" id="GO:0009834">
    <property type="term" value="P:plant-type secondary cell wall biogenesis"/>
    <property type="evidence" value="ECO:0000318"/>
    <property type="project" value="GO_Central"/>
</dbReference>
<evidence type="ECO:0000256" key="13">
    <source>
        <dbReference type="RuleBase" id="RU363127"/>
    </source>
</evidence>
<evidence type="ECO:0000313" key="17">
    <source>
        <dbReference type="EnsemblPlants" id="Pp3c9_16190V3.1"/>
    </source>
</evidence>
<evidence type="ECO:0000313" key="15">
    <source>
        <dbReference type="EMBL" id="ANR94917.1"/>
    </source>
</evidence>
<evidence type="ECO:0000256" key="1">
    <source>
        <dbReference type="ARBA" id="ARBA00004323"/>
    </source>
</evidence>
<dbReference type="EMBL" id="ABEU02000009">
    <property type="protein sequence ID" value="PNR48293.1"/>
    <property type="molecule type" value="Genomic_DNA"/>
</dbReference>
<organism evidence="15">
    <name type="scientific">Physcomitrium patens</name>
    <name type="common">Spreading-leaved earth moss</name>
    <name type="synonym">Physcomitrella patens</name>
    <dbReference type="NCBI Taxonomy" id="3218"/>
    <lineage>
        <taxon>Eukaryota</taxon>
        <taxon>Viridiplantae</taxon>
        <taxon>Streptophyta</taxon>
        <taxon>Embryophyta</taxon>
        <taxon>Bryophyta</taxon>
        <taxon>Bryophytina</taxon>
        <taxon>Bryopsida</taxon>
        <taxon>Funariidae</taxon>
        <taxon>Funariales</taxon>
        <taxon>Funariaceae</taxon>
        <taxon>Physcomitrium</taxon>
    </lineage>
</organism>
<dbReference type="Gramene" id="Pp3c9_16190V3.4">
    <property type="protein sequence ID" value="Pp3c9_16190V3.4"/>
    <property type="gene ID" value="Pp3c9_16190"/>
</dbReference>
<reference evidence="16 18" key="3">
    <citation type="journal article" date="2018" name="Plant J.">
        <title>The Physcomitrella patens chromosome-scale assembly reveals moss genome structure and evolution.</title>
        <authorList>
            <person name="Lang D."/>
            <person name="Ullrich K.K."/>
            <person name="Murat F."/>
            <person name="Fuchs J."/>
            <person name="Jenkins J."/>
            <person name="Haas F.B."/>
            <person name="Piednoel M."/>
            <person name="Gundlach H."/>
            <person name="Van Bel M."/>
            <person name="Meyberg R."/>
            <person name="Vives C."/>
            <person name="Morata J."/>
            <person name="Symeonidi A."/>
            <person name="Hiss M."/>
            <person name="Muchero W."/>
            <person name="Kamisugi Y."/>
            <person name="Saleh O."/>
            <person name="Blanc G."/>
            <person name="Decker E.L."/>
            <person name="van Gessel N."/>
            <person name="Grimwood J."/>
            <person name="Hayes R.D."/>
            <person name="Graham S.W."/>
            <person name="Gunter L.E."/>
            <person name="McDaniel S.F."/>
            <person name="Hoernstein S.N.W."/>
            <person name="Larsson A."/>
            <person name="Li F.W."/>
            <person name="Perroud P.F."/>
            <person name="Phillips J."/>
            <person name="Ranjan P."/>
            <person name="Rokshar D.S."/>
            <person name="Rothfels C.J."/>
            <person name="Schneider L."/>
            <person name="Shu S."/>
            <person name="Stevenson D.W."/>
            <person name="Thummler F."/>
            <person name="Tillich M."/>
            <person name="Villarreal Aguilar J.C."/>
            <person name="Widiez T."/>
            <person name="Wong G.K."/>
            <person name="Wymore A."/>
            <person name="Zhang Y."/>
            <person name="Zimmer A.D."/>
            <person name="Quatrano R.S."/>
            <person name="Mayer K.F.X."/>
            <person name="Goodstein D."/>
            <person name="Casacuberta J.M."/>
            <person name="Vandepoele K."/>
            <person name="Reski R."/>
            <person name="Cuming A.C."/>
            <person name="Tuskan G.A."/>
            <person name="Maumus F."/>
            <person name="Salse J."/>
            <person name="Schmutz J."/>
            <person name="Rensing S.A."/>
        </authorList>
    </citation>
    <scope>NUCLEOTIDE SEQUENCE [LARGE SCALE GENOMIC DNA]</scope>
    <source>
        <strain evidence="17 18">cv. Gransden 2004</strain>
    </source>
</reference>
<keyword evidence="7" id="KW-1133">Transmembrane helix</keyword>
<dbReference type="Gramene" id="Pp3c9_16190V3.1">
    <property type="protein sequence ID" value="Pp3c9_16190V3.1"/>
    <property type="gene ID" value="Pp3c9_16190"/>
</dbReference>
<evidence type="ECO:0000256" key="2">
    <source>
        <dbReference type="ARBA" id="ARBA00007706"/>
    </source>
</evidence>
<comment type="similarity">
    <text evidence="2 13">Belongs to the glycosyltransferase 43 family.</text>
</comment>
<dbReference type="STRING" id="3218.A0A1B1IJK3"/>
<evidence type="ECO:0000256" key="9">
    <source>
        <dbReference type="ARBA" id="ARBA00023136"/>
    </source>
</evidence>
<evidence type="ECO:0000256" key="11">
    <source>
        <dbReference type="ARBA" id="ARBA00023316"/>
    </source>
</evidence>
<keyword evidence="3" id="KW-0328">Glycosyltransferase</keyword>
<keyword evidence="5" id="KW-0812">Transmembrane</keyword>
<dbReference type="Gene3D" id="3.90.550.10">
    <property type="entry name" value="Spore Coat Polysaccharide Biosynthesis Protein SpsA, Chain A"/>
    <property type="match status" value="1"/>
</dbReference>
<feature type="site" description="Interaction with galactose moiety of substrate glycoprotein" evidence="12">
    <location>
        <position position="284"/>
    </location>
</feature>
<dbReference type="OrthoDB" id="675023at2759"/>
<dbReference type="GO" id="GO:0071555">
    <property type="term" value="P:cell wall organization"/>
    <property type="evidence" value="ECO:0007669"/>
    <property type="project" value="UniProtKB-KW"/>
</dbReference>
<accession>A0A1B1IJK3</accession>
<protein>
    <recommendedName>
        <fullName evidence="13">Glycosyltransferases</fullName>
        <ecNumber evidence="13">2.4.-.-</ecNumber>
    </recommendedName>
</protein>
<dbReference type="GO" id="GO:0042285">
    <property type="term" value="F:xylosyltransferase activity"/>
    <property type="evidence" value="ECO:0000318"/>
    <property type="project" value="GO_Central"/>
</dbReference>
<dbReference type="PANTHER" id="PTHR10896:SF17">
    <property type="entry name" value="BETA-1,4-XYLOSYLTRANSFERASE IRX14H-RELATED"/>
    <property type="match status" value="1"/>
</dbReference>
<dbReference type="AlphaFoldDB" id="A0A1B1IJK3"/>
<evidence type="ECO:0000256" key="5">
    <source>
        <dbReference type="ARBA" id="ARBA00022692"/>
    </source>
</evidence>
<feature type="compositionally biased region" description="Basic residues" evidence="14">
    <location>
        <begin position="491"/>
        <end position="500"/>
    </location>
</feature>
<reference evidence="15" key="2">
    <citation type="journal article" date="2016" name="Plant Cell Physiol.">
        <title>Evolutionary Conservation of Xylan Biosynthetic Genes in Selaginella moellendorffii and Physcomitrella patens.</title>
        <authorList>
            <person name="Haghighat M."/>
            <person name="Teng Q."/>
            <person name="Zhong R."/>
            <person name="Ye Z.H."/>
        </authorList>
    </citation>
    <scope>NUCLEOTIDE SEQUENCE</scope>
</reference>
<dbReference type="EnsemblPlants" id="Pp3c9_16190V3.4">
    <property type="protein sequence ID" value="Pp3c9_16190V3.4"/>
    <property type="gene ID" value="Pp3c9_16190"/>
</dbReference>
<evidence type="ECO:0000256" key="12">
    <source>
        <dbReference type="PIRSR" id="PIRSR605027-4"/>
    </source>
</evidence>
<keyword evidence="9" id="KW-0472">Membrane</keyword>
<keyword evidence="4 13" id="KW-0808">Transferase</keyword>
<feature type="region of interest" description="Disordered" evidence="14">
    <location>
        <begin position="453"/>
        <end position="516"/>
    </location>
</feature>
<evidence type="ECO:0000313" key="16">
    <source>
        <dbReference type="EMBL" id="PNR48293.1"/>
    </source>
</evidence>
<dbReference type="Proteomes" id="UP000006727">
    <property type="component" value="Chromosome 9"/>
</dbReference>
<dbReference type="PaxDb" id="3218-PP1S78_128V6.1"/>
<dbReference type="EC" id="2.4.-.-" evidence="13"/>